<dbReference type="PANTHER" id="PTHR36115:SF10">
    <property type="entry name" value="RDD DOMAIN-CONTAINING PROTEIN"/>
    <property type="match status" value="1"/>
</dbReference>
<proteinExistence type="predicted"/>
<dbReference type="PANTHER" id="PTHR36115">
    <property type="entry name" value="PROLINE-RICH ANTIGEN HOMOLOG-RELATED"/>
    <property type="match status" value="1"/>
</dbReference>
<evidence type="ECO:0000256" key="4">
    <source>
        <dbReference type="ARBA" id="ARBA00022989"/>
    </source>
</evidence>
<evidence type="ECO:0000256" key="5">
    <source>
        <dbReference type="ARBA" id="ARBA00023136"/>
    </source>
</evidence>
<dbReference type="Proteomes" id="UP000256774">
    <property type="component" value="Unassembled WGS sequence"/>
</dbReference>
<dbReference type="EMBL" id="QUNR01000002">
    <property type="protein sequence ID" value="REH38799.1"/>
    <property type="molecule type" value="Genomic_DNA"/>
</dbReference>
<keyword evidence="3 7" id="KW-0812">Transmembrane</keyword>
<feature type="compositionally biased region" description="Polar residues" evidence="6">
    <location>
        <begin position="1"/>
        <end position="11"/>
    </location>
</feature>
<evidence type="ECO:0000256" key="6">
    <source>
        <dbReference type="SAM" id="MobiDB-lite"/>
    </source>
</evidence>
<protein>
    <submittedName>
        <fullName evidence="9">RDD family protein</fullName>
    </submittedName>
</protein>
<reference evidence="9 10" key="1">
    <citation type="submission" date="2018-08" db="EMBL/GenBank/DDBJ databases">
        <title>Genomic Encyclopedia of Type Strains, Phase IV (KMG-IV): sequencing the most valuable type-strain genomes for metagenomic binning, comparative biology and taxonomic classification.</title>
        <authorList>
            <person name="Goeker M."/>
        </authorList>
    </citation>
    <scope>NUCLEOTIDE SEQUENCE [LARGE SCALE GENOMIC DNA]</scope>
    <source>
        <strain evidence="9 10">DSM 26022</strain>
    </source>
</reference>
<dbReference type="GO" id="GO:0005886">
    <property type="term" value="C:plasma membrane"/>
    <property type="evidence" value="ECO:0007669"/>
    <property type="project" value="UniProtKB-SubCell"/>
</dbReference>
<dbReference type="AlphaFoldDB" id="A0A3E0H5I3"/>
<feature type="transmembrane region" description="Helical" evidence="7">
    <location>
        <begin position="134"/>
        <end position="152"/>
    </location>
</feature>
<comment type="caution">
    <text evidence="9">The sequence shown here is derived from an EMBL/GenBank/DDBJ whole genome shotgun (WGS) entry which is preliminary data.</text>
</comment>
<sequence>MSRKSSTFQSKQRQKKSPTPVASNSSEFPRAGISVRLMCLIYDGLLVIALLAVLNVILIALFTSGSAATAQEVELLSADIRYGLQFPASVLITFGFYGYCWTRSGQTLGMQTWRLELTRRDGHRPRWSDALKRFLAACLLPALCGMLAWVLQDANSKAFGFSVLLGFAVNYIWGWLPLTGLSHGRCLHDVMSDTEVLRLPAKKSR</sequence>
<feature type="region of interest" description="Disordered" evidence="6">
    <location>
        <begin position="1"/>
        <end position="26"/>
    </location>
</feature>
<comment type="subcellular location">
    <subcellularLocation>
        <location evidence="1">Cell membrane</location>
        <topology evidence="1">Multi-pass membrane protein</topology>
    </subcellularLocation>
</comment>
<accession>A0A3E0H5I3</accession>
<evidence type="ECO:0000256" key="2">
    <source>
        <dbReference type="ARBA" id="ARBA00022475"/>
    </source>
</evidence>
<organism evidence="9 10">
    <name type="scientific">Paraperlucidibaca baekdonensis</name>
    <dbReference type="NCBI Taxonomy" id="748120"/>
    <lineage>
        <taxon>Bacteria</taxon>
        <taxon>Pseudomonadati</taxon>
        <taxon>Pseudomonadota</taxon>
        <taxon>Gammaproteobacteria</taxon>
        <taxon>Moraxellales</taxon>
        <taxon>Moraxellaceae</taxon>
        <taxon>Paraperlucidibaca</taxon>
    </lineage>
</organism>
<evidence type="ECO:0000256" key="3">
    <source>
        <dbReference type="ARBA" id="ARBA00022692"/>
    </source>
</evidence>
<keyword evidence="10" id="KW-1185">Reference proteome</keyword>
<dbReference type="Pfam" id="PF06271">
    <property type="entry name" value="RDD"/>
    <property type="match status" value="1"/>
</dbReference>
<keyword evidence="2" id="KW-1003">Cell membrane</keyword>
<keyword evidence="5 7" id="KW-0472">Membrane</keyword>
<evidence type="ECO:0000256" key="7">
    <source>
        <dbReference type="SAM" id="Phobius"/>
    </source>
</evidence>
<evidence type="ECO:0000259" key="8">
    <source>
        <dbReference type="Pfam" id="PF06271"/>
    </source>
</evidence>
<feature type="domain" description="RDD" evidence="8">
    <location>
        <begin position="31"/>
        <end position="192"/>
    </location>
</feature>
<name>A0A3E0H5I3_9GAMM</name>
<feature type="transmembrane region" description="Helical" evidence="7">
    <location>
        <begin position="158"/>
        <end position="176"/>
    </location>
</feature>
<keyword evidence="4 7" id="KW-1133">Transmembrane helix</keyword>
<feature type="transmembrane region" description="Helical" evidence="7">
    <location>
        <begin position="40"/>
        <end position="62"/>
    </location>
</feature>
<dbReference type="InterPro" id="IPR051791">
    <property type="entry name" value="Pra-immunoreactive"/>
</dbReference>
<gene>
    <name evidence="9" type="ORF">DFR26_0962</name>
</gene>
<dbReference type="OrthoDB" id="9793824at2"/>
<evidence type="ECO:0000313" key="10">
    <source>
        <dbReference type="Proteomes" id="UP000256774"/>
    </source>
</evidence>
<dbReference type="InterPro" id="IPR010432">
    <property type="entry name" value="RDD"/>
</dbReference>
<feature type="transmembrane region" description="Helical" evidence="7">
    <location>
        <begin position="82"/>
        <end position="101"/>
    </location>
</feature>
<evidence type="ECO:0000256" key="1">
    <source>
        <dbReference type="ARBA" id="ARBA00004651"/>
    </source>
</evidence>
<dbReference type="RefSeq" id="WP_116207828.1">
    <property type="nucleotide sequence ID" value="NZ_QUNR01000002.1"/>
</dbReference>
<evidence type="ECO:0000313" key="9">
    <source>
        <dbReference type="EMBL" id="REH38799.1"/>
    </source>
</evidence>